<dbReference type="InterPro" id="IPR051143">
    <property type="entry name" value="TrkH_K-transport"/>
</dbReference>
<feature type="transmembrane region" description="Helical" evidence="10">
    <location>
        <begin position="519"/>
        <end position="538"/>
    </location>
</feature>
<dbReference type="GO" id="GO:0005886">
    <property type="term" value="C:plasma membrane"/>
    <property type="evidence" value="ECO:0007669"/>
    <property type="project" value="InterPro"/>
</dbReference>
<dbReference type="GO" id="GO:1990573">
    <property type="term" value="P:potassium ion import across plasma membrane"/>
    <property type="evidence" value="ECO:0007669"/>
    <property type="project" value="TreeGrafter"/>
</dbReference>
<feature type="region of interest" description="Disordered" evidence="11">
    <location>
        <begin position="329"/>
        <end position="348"/>
    </location>
</feature>
<dbReference type="GO" id="GO:0030007">
    <property type="term" value="P:intracellular potassium ion homeostasis"/>
    <property type="evidence" value="ECO:0007669"/>
    <property type="project" value="UniProtKB-UniRule"/>
</dbReference>
<feature type="compositionally biased region" description="Basic and acidic residues" evidence="11">
    <location>
        <begin position="337"/>
        <end position="348"/>
    </location>
</feature>
<dbReference type="InterPro" id="IPR003445">
    <property type="entry name" value="Cat_transpt"/>
</dbReference>
<dbReference type="InterPro" id="IPR004773">
    <property type="entry name" value="K/Na_transp_Trk1/HKT1"/>
</dbReference>
<evidence type="ECO:0000313" key="12">
    <source>
        <dbReference type="EMBL" id="CAI4034804.1"/>
    </source>
</evidence>
<feature type="compositionally biased region" description="Low complexity" evidence="11">
    <location>
        <begin position="221"/>
        <end position="234"/>
    </location>
</feature>
<gene>
    <name evidence="12" type="primary">SMKI11G2550</name>
    <name evidence="12" type="ORF">SMKI_11G2550</name>
</gene>
<keyword evidence="7 10" id="KW-1133">Transmembrane helix</keyword>
<organism evidence="12 13">
    <name type="scientific">Saccharomyces mikatae IFO 1815</name>
    <dbReference type="NCBI Taxonomy" id="226126"/>
    <lineage>
        <taxon>Eukaryota</taxon>
        <taxon>Fungi</taxon>
        <taxon>Dikarya</taxon>
        <taxon>Ascomycota</taxon>
        <taxon>Saccharomycotina</taxon>
        <taxon>Saccharomycetes</taxon>
        <taxon>Saccharomycetales</taxon>
        <taxon>Saccharomycetaceae</taxon>
        <taxon>Saccharomyces</taxon>
    </lineage>
</organism>
<keyword evidence="3 10" id="KW-0813">Transport</keyword>
<keyword evidence="9 10" id="KW-0472">Membrane</keyword>
<dbReference type="Proteomes" id="UP001161438">
    <property type="component" value="Chromosome 11"/>
</dbReference>
<evidence type="ECO:0000256" key="9">
    <source>
        <dbReference type="ARBA" id="ARBA00023136"/>
    </source>
</evidence>
<evidence type="ECO:0000256" key="10">
    <source>
        <dbReference type="PIRNR" id="PIRNR002450"/>
    </source>
</evidence>
<dbReference type="EMBL" id="OX365767">
    <property type="protein sequence ID" value="CAI4034804.1"/>
    <property type="molecule type" value="Genomic_DNA"/>
</dbReference>
<evidence type="ECO:0000256" key="4">
    <source>
        <dbReference type="ARBA" id="ARBA00022538"/>
    </source>
</evidence>
<feature type="compositionally biased region" description="Polar residues" evidence="11">
    <location>
        <begin position="315"/>
        <end position="324"/>
    </location>
</feature>
<dbReference type="PANTHER" id="PTHR31064:SF30">
    <property type="entry name" value="HIGH-AFFINITY POTASSIUM TRANSPORT PROTEIN-RELATED"/>
    <property type="match status" value="1"/>
</dbReference>
<dbReference type="NCBIfam" id="TIGR00934">
    <property type="entry name" value="2a38euk"/>
    <property type="match status" value="1"/>
</dbReference>
<keyword evidence="5 10" id="KW-0812">Transmembrane</keyword>
<comment type="similarity">
    <text evidence="2 10">Belongs to the TrkH potassium transport family.</text>
</comment>
<feature type="compositionally biased region" description="Polar residues" evidence="11">
    <location>
        <begin position="362"/>
        <end position="371"/>
    </location>
</feature>
<feature type="transmembrane region" description="Helical" evidence="10">
    <location>
        <begin position="68"/>
        <end position="88"/>
    </location>
</feature>
<dbReference type="RefSeq" id="XP_056077924.1">
    <property type="nucleotide sequence ID" value="XM_056223958.1"/>
</dbReference>
<feature type="transmembrane region" description="Helical" evidence="10">
    <location>
        <begin position="476"/>
        <end position="499"/>
    </location>
</feature>
<feature type="region of interest" description="Disordered" evidence="11">
    <location>
        <begin position="357"/>
        <end position="408"/>
    </location>
</feature>
<dbReference type="PIRSF" id="PIRSF002450">
    <property type="entry name" value="K+_transpter_TRK"/>
    <property type="match status" value="1"/>
</dbReference>
<feature type="region of interest" description="Disordered" evidence="11">
    <location>
        <begin position="708"/>
        <end position="743"/>
    </location>
</feature>
<comment type="subcellular location">
    <subcellularLocation>
        <location evidence="1">Membrane</location>
        <topology evidence="1">Multi-pass membrane protein</topology>
    </subcellularLocation>
</comment>
<evidence type="ECO:0000256" key="8">
    <source>
        <dbReference type="ARBA" id="ARBA00023065"/>
    </source>
</evidence>
<dbReference type="AlphaFoldDB" id="A0AA35IRY8"/>
<name>A0AA35IRY8_SACMI</name>
<protein>
    <recommendedName>
        <fullName evidence="10">Potassium transport protein</fullName>
    </recommendedName>
</protein>
<accession>A0AA35IRY8</accession>
<feature type="transmembrane region" description="Helical" evidence="10">
    <location>
        <begin position="758"/>
        <end position="776"/>
    </location>
</feature>
<keyword evidence="6 10" id="KW-0630">Potassium</keyword>
<feature type="transmembrane region" description="Helical" evidence="10">
    <location>
        <begin position="611"/>
        <end position="633"/>
    </location>
</feature>
<feature type="transmembrane region" description="Helical" evidence="10">
    <location>
        <begin position="676"/>
        <end position="693"/>
    </location>
</feature>
<evidence type="ECO:0000256" key="1">
    <source>
        <dbReference type="ARBA" id="ARBA00004141"/>
    </source>
</evidence>
<sequence>MIKEKALFWIIHPRQEAARTTMQSRASLGLPFQLRLVHKKSWGHRLRDLISGFLQSCKPIARYIFPNFIAVHYIYLITLSIIGSILLYPCKNTPFIDVLFLAAGASTQGGLATKSTNDFNLYQQIVVYVITVLSTPIIIHGFLAFVRLYWFERYFDNIRDFSRQNFELRRTMTLQQRELSGNSGDATRSRSFKDNLFRGKFVSREDPRQPTSDMSMDRPDTLTSSSVSPLNVSSSKDDSSDTQASPPHFSSKRQLSQVDPTDIYRSIMMLQEKQEKRKSDSTNSSYSEANGPAFMVQERHERRASHYSLGRRHPVSSSSQELSKLAQTKSFQKMPHLQREEGGNDFDDARRRFMVSKKKNISRTQTLNTPTYVAPADPENSSQVAQDDRNSAKSAPASSADEEMSFSPQESLNLQFQAHPPKPNRDEDDVHHPFTRTMSTNYLSWQPTFGRNSLFIGLTKQQKEELGGVEYRALRLLCNILLIYYIGFNVLAFVTIVPWACTRHRYAEIIRQNGVSPAWWGFFTAMSAFSNLGLSLTADSMVSFNTAPYPLIFMMLFIIIGNTGFPIMLRFTIWIMFKISRDLSQLKESLGFLLDHPRRCFTLLFPSAPTWWLFATLIVLNATDWILFIILDFNTTVVRQVAKGYRALMGLFQSVCTRTAGFNVVDLSKLHPSIQVSYMLMMYVSVLPLAISIRRTNVYEEQSLGLYDNGQEEGSTKDDTHDDETEQSGTTPVKPKPKKQSPKSFVGAHLRRQLSFDLWFLFLGLFIICICEGGRIEDVNEPDFNVFGILFEIVSAYGTVGLSLGYPNTNTSLSAQFTVLSKLVIIAMLIRGRNRGLPYTLDRAIMLPSDKLEQIDRLQDMKVRGKLLRKFDEDPMTTYVKKRSHKVRKVAKKFWRRH</sequence>
<evidence type="ECO:0000256" key="7">
    <source>
        <dbReference type="ARBA" id="ARBA00022989"/>
    </source>
</evidence>
<keyword evidence="13" id="KW-1185">Reference proteome</keyword>
<evidence type="ECO:0000256" key="3">
    <source>
        <dbReference type="ARBA" id="ARBA00022448"/>
    </source>
</evidence>
<dbReference type="GO" id="GO:0140107">
    <property type="term" value="F:high-affinity potassium ion transmembrane transporter activity"/>
    <property type="evidence" value="ECO:0007669"/>
    <property type="project" value="TreeGrafter"/>
</dbReference>
<evidence type="ECO:0000256" key="2">
    <source>
        <dbReference type="ARBA" id="ARBA00009137"/>
    </source>
</evidence>
<feature type="transmembrane region" description="Helical" evidence="10">
    <location>
        <begin position="550"/>
        <end position="577"/>
    </location>
</feature>
<feature type="compositionally biased region" description="Basic residues" evidence="11">
    <location>
        <begin position="302"/>
        <end position="314"/>
    </location>
</feature>
<feature type="region of interest" description="Disordered" evidence="11">
    <location>
        <begin position="203"/>
        <end position="260"/>
    </location>
</feature>
<feature type="region of interest" description="Disordered" evidence="11">
    <location>
        <begin position="272"/>
        <end position="324"/>
    </location>
</feature>
<dbReference type="InterPro" id="IPR015958">
    <property type="entry name" value="Trk1_fungi"/>
</dbReference>
<dbReference type="GeneID" id="80919637"/>
<keyword evidence="4 10" id="KW-0633">Potassium transport</keyword>
<evidence type="ECO:0000256" key="5">
    <source>
        <dbReference type="ARBA" id="ARBA00022692"/>
    </source>
</evidence>
<keyword evidence="8 10" id="KW-0406">Ion transport</keyword>
<evidence type="ECO:0000256" key="11">
    <source>
        <dbReference type="SAM" id="MobiDB-lite"/>
    </source>
</evidence>
<evidence type="ECO:0000256" key="6">
    <source>
        <dbReference type="ARBA" id="ARBA00022958"/>
    </source>
</evidence>
<dbReference type="PANTHER" id="PTHR31064">
    <property type="entry name" value="POTASSIUM TRANSPORT PROTEIN DDB_G0292412-RELATED"/>
    <property type="match status" value="1"/>
</dbReference>
<reference evidence="12" key="1">
    <citation type="submission" date="2022-10" db="EMBL/GenBank/DDBJ databases">
        <authorList>
            <person name="Byrne P K."/>
        </authorList>
    </citation>
    <scope>NUCLEOTIDE SEQUENCE</scope>
    <source>
        <strain evidence="12">IFO1815</strain>
    </source>
</reference>
<dbReference type="Pfam" id="PF02386">
    <property type="entry name" value="TrkH"/>
    <property type="match status" value="1"/>
</dbReference>
<feature type="transmembrane region" description="Helical" evidence="10">
    <location>
        <begin position="125"/>
        <end position="150"/>
    </location>
</feature>
<evidence type="ECO:0000313" key="13">
    <source>
        <dbReference type="Proteomes" id="UP001161438"/>
    </source>
</evidence>
<proteinExistence type="inferred from homology"/>